<name>A0ABU1TS19_9FLAO</name>
<reference evidence="1 2" key="1">
    <citation type="submission" date="2023-07" db="EMBL/GenBank/DDBJ databases">
        <title>Sorghum-associated microbial communities from plants grown in Nebraska, USA.</title>
        <authorList>
            <person name="Schachtman D."/>
        </authorList>
    </citation>
    <scope>NUCLEOTIDE SEQUENCE [LARGE SCALE GENOMIC DNA]</scope>
    <source>
        <strain evidence="1 2">3773</strain>
    </source>
</reference>
<gene>
    <name evidence="1" type="ORF">J2X31_002684</name>
</gene>
<protein>
    <recommendedName>
        <fullName evidence="3">Phosphoribosylpyrophosphate synthetase</fullName>
    </recommendedName>
</protein>
<proteinExistence type="predicted"/>
<keyword evidence="2" id="KW-1185">Reference proteome</keyword>
<accession>A0ABU1TS19</accession>
<dbReference type="Proteomes" id="UP001255185">
    <property type="component" value="Unassembled WGS sequence"/>
</dbReference>
<evidence type="ECO:0000313" key="1">
    <source>
        <dbReference type="EMBL" id="MDR6968658.1"/>
    </source>
</evidence>
<comment type="caution">
    <text evidence="1">The sequence shown here is derived from an EMBL/GenBank/DDBJ whole genome shotgun (WGS) entry which is preliminary data.</text>
</comment>
<dbReference type="EMBL" id="JAVDVI010000012">
    <property type="protein sequence ID" value="MDR6968658.1"/>
    <property type="molecule type" value="Genomic_DNA"/>
</dbReference>
<organism evidence="1 2">
    <name type="scientific">Flavobacterium arsenatis</name>
    <dbReference type="NCBI Taxonomy" id="1484332"/>
    <lineage>
        <taxon>Bacteria</taxon>
        <taxon>Pseudomonadati</taxon>
        <taxon>Bacteroidota</taxon>
        <taxon>Flavobacteriia</taxon>
        <taxon>Flavobacteriales</taxon>
        <taxon>Flavobacteriaceae</taxon>
        <taxon>Flavobacterium</taxon>
    </lineage>
</organism>
<sequence length="100" mass="11249">MSANYKYATVLEAIKQLRSAGFTVDFNLEENALTANSKKYHKDDFEITEVYRYEGDSSPDEEATVYGIQSNDGTKGILVTSYGMYIDEISEDLLSKLSLK</sequence>
<evidence type="ECO:0008006" key="3">
    <source>
        <dbReference type="Google" id="ProtNLM"/>
    </source>
</evidence>
<dbReference type="RefSeq" id="WP_310027268.1">
    <property type="nucleotide sequence ID" value="NZ_JAVDVI010000012.1"/>
</dbReference>
<evidence type="ECO:0000313" key="2">
    <source>
        <dbReference type="Proteomes" id="UP001255185"/>
    </source>
</evidence>